<dbReference type="EMBL" id="CAJVAS010000034">
    <property type="protein sequence ID" value="CAG7646393.1"/>
    <property type="molecule type" value="Genomic_DNA"/>
</dbReference>
<gene>
    <name evidence="1" type="ORF">PAESOLCIP111_05158</name>
</gene>
<protein>
    <recommendedName>
        <fullName evidence="3">FAD-dependent oxidoreductase</fullName>
    </recommendedName>
</protein>
<dbReference type="AlphaFoldDB" id="A0A916NYK5"/>
<evidence type="ECO:0000313" key="1">
    <source>
        <dbReference type="EMBL" id="CAG7646393.1"/>
    </source>
</evidence>
<proteinExistence type="predicted"/>
<sequence>MNTLRETEGGEFDVVIVGGGIAGLAAARTTANQGLKTAVIESSGALGREIGRARSMFVDLERHSHGSATLAAWMNGLRDKKGWFPDGGADTCCSEVVFDDLLEEAGVDVWFQVLPAHLLTVDGAVNGIRIASKNGYTLLRTPLVIDASAEGKIARAWYEEKPAQAQGGAIHVLYNHVDRAVSCPEELTLQLPHFGEVTVRCRPTFWPGEWRVSFYTTSALSRHEYALLVKSALEPLHQQIAGLGEAVLSHVAGDAWTAPGFALQANGASPAIAATCTDGKREHVIQHGALYNEQVLKGLVLAGGWLEPFPYDIRDEERTIIQLAQLGEAAAQLAETIS</sequence>
<accession>A0A916NYK5</accession>
<dbReference type="Proteomes" id="UP000693672">
    <property type="component" value="Unassembled WGS sequence"/>
</dbReference>
<dbReference type="RefSeq" id="WP_218094872.1">
    <property type="nucleotide sequence ID" value="NZ_CAJVAS010000034.1"/>
</dbReference>
<comment type="caution">
    <text evidence="1">The sequence shown here is derived from an EMBL/GenBank/DDBJ whole genome shotgun (WGS) entry which is preliminary data.</text>
</comment>
<reference evidence="1" key="1">
    <citation type="submission" date="2021-06" db="EMBL/GenBank/DDBJ databases">
        <authorList>
            <person name="Criscuolo A."/>
        </authorList>
    </citation>
    <scope>NUCLEOTIDE SEQUENCE</scope>
    <source>
        <strain evidence="1">CIP111600</strain>
    </source>
</reference>
<dbReference type="Pfam" id="PF12831">
    <property type="entry name" value="FAD_oxidored"/>
    <property type="match status" value="1"/>
</dbReference>
<name>A0A916NYK5_9BACL</name>
<keyword evidence="2" id="KW-1185">Reference proteome</keyword>
<organism evidence="1 2">
    <name type="scientific">Paenibacillus solanacearum</name>
    <dbReference type="NCBI Taxonomy" id="2048548"/>
    <lineage>
        <taxon>Bacteria</taxon>
        <taxon>Bacillati</taxon>
        <taxon>Bacillota</taxon>
        <taxon>Bacilli</taxon>
        <taxon>Bacillales</taxon>
        <taxon>Paenibacillaceae</taxon>
        <taxon>Paenibacillus</taxon>
    </lineage>
</organism>
<evidence type="ECO:0008006" key="3">
    <source>
        <dbReference type="Google" id="ProtNLM"/>
    </source>
</evidence>
<evidence type="ECO:0000313" key="2">
    <source>
        <dbReference type="Proteomes" id="UP000693672"/>
    </source>
</evidence>